<dbReference type="WBParaSite" id="ES5_v2.g26407.t1">
    <property type="protein sequence ID" value="ES5_v2.g26407.t1"/>
    <property type="gene ID" value="ES5_v2.g26407"/>
</dbReference>
<dbReference type="Proteomes" id="UP000887579">
    <property type="component" value="Unplaced"/>
</dbReference>
<evidence type="ECO:0000313" key="1">
    <source>
        <dbReference type="Proteomes" id="UP000887579"/>
    </source>
</evidence>
<protein>
    <submittedName>
        <fullName evidence="2">Uncharacterized protein</fullName>
    </submittedName>
</protein>
<organism evidence="1 2">
    <name type="scientific">Panagrolaimus sp. ES5</name>
    <dbReference type="NCBI Taxonomy" id="591445"/>
    <lineage>
        <taxon>Eukaryota</taxon>
        <taxon>Metazoa</taxon>
        <taxon>Ecdysozoa</taxon>
        <taxon>Nematoda</taxon>
        <taxon>Chromadorea</taxon>
        <taxon>Rhabditida</taxon>
        <taxon>Tylenchina</taxon>
        <taxon>Panagrolaimomorpha</taxon>
        <taxon>Panagrolaimoidea</taxon>
        <taxon>Panagrolaimidae</taxon>
        <taxon>Panagrolaimus</taxon>
    </lineage>
</organism>
<name>A0AC34G9R9_9BILA</name>
<reference evidence="2" key="1">
    <citation type="submission" date="2022-11" db="UniProtKB">
        <authorList>
            <consortium name="WormBaseParasite"/>
        </authorList>
    </citation>
    <scope>IDENTIFICATION</scope>
</reference>
<proteinExistence type="predicted"/>
<sequence>MGTLDDHNPCVFNAEYDKAFKDKIVDPINAVVTKFFEYDNDPNAEKGDTLAKSCSSDQTPVQIFDQHKSSTDVF</sequence>
<evidence type="ECO:0000313" key="2">
    <source>
        <dbReference type="WBParaSite" id="ES5_v2.g26407.t1"/>
    </source>
</evidence>
<accession>A0AC34G9R9</accession>